<feature type="transmembrane region" description="Helical" evidence="5">
    <location>
        <begin position="77"/>
        <end position="101"/>
    </location>
</feature>
<organism evidence="6 7">
    <name type="scientific">Oncorhynchus tshawytscha</name>
    <name type="common">Chinook salmon</name>
    <name type="synonym">Salmo tshawytscha</name>
    <dbReference type="NCBI Taxonomy" id="74940"/>
    <lineage>
        <taxon>Eukaryota</taxon>
        <taxon>Metazoa</taxon>
        <taxon>Chordata</taxon>
        <taxon>Craniata</taxon>
        <taxon>Vertebrata</taxon>
        <taxon>Euteleostomi</taxon>
        <taxon>Actinopterygii</taxon>
        <taxon>Neopterygii</taxon>
        <taxon>Teleostei</taxon>
        <taxon>Protacanthopterygii</taxon>
        <taxon>Salmoniformes</taxon>
        <taxon>Salmonidae</taxon>
        <taxon>Salmoninae</taxon>
        <taxon>Oncorhynchus</taxon>
    </lineage>
</organism>
<keyword evidence="4 5" id="KW-0472">Membrane</keyword>
<reference evidence="6" key="3">
    <citation type="submission" date="2025-09" db="UniProtKB">
        <authorList>
            <consortium name="Ensembl"/>
        </authorList>
    </citation>
    <scope>IDENTIFICATION</scope>
</reference>
<dbReference type="PANTHER" id="PTHR19282">
    <property type="entry name" value="TETRASPANIN"/>
    <property type="match status" value="1"/>
</dbReference>
<dbReference type="GeneTree" id="ENSGT00940000168658"/>
<feature type="transmembrane region" description="Helical" evidence="5">
    <location>
        <begin position="242"/>
        <end position="264"/>
    </location>
</feature>
<dbReference type="Ensembl" id="ENSOTST00005162600.1">
    <property type="protein sequence ID" value="ENSOTSP00005146002.1"/>
    <property type="gene ID" value="ENSOTSG00005051048.1"/>
</dbReference>
<proteinExistence type="predicted"/>
<reference evidence="7" key="1">
    <citation type="journal article" date="2018" name="PLoS ONE">
        <title>Chinook salmon (Oncorhynchus tshawytscha) genome and transcriptome.</title>
        <authorList>
            <person name="Christensen K.A."/>
            <person name="Leong J.S."/>
            <person name="Sakhrani D."/>
            <person name="Biagi C.A."/>
            <person name="Minkley D.R."/>
            <person name="Withler R.E."/>
            <person name="Rondeau E.B."/>
            <person name="Koop B.F."/>
            <person name="Devlin R.H."/>
        </authorList>
    </citation>
    <scope>NUCLEOTIDE SEQUENCE [LARGE SCALE GENOMIC DNA]</scope>
</reference>
<dbReference type="SUPFAM" id="SSF48652">
    <property type="entry name" value="Tetraspanin"/>
    <property type="match status" value="1"/>
</dbReference>
<evidence type="ECO:0000256" key="1">
    <source>
        <dbReference type="ARBA" id="ARBA00004141"/>
    </source>
</evidence>
<dbReference type="Proteomes" id="UP000694402">
    <property type="component" value="Unassembled WGS sequence"/>
</dbReference>
<comment type="subcellular location">
    <subcellularLocation>
        <location evidence="1">Membrane</location>
        <topology evidence="1">Multi-pass membrane protein</topology>
    </subcellularLocation>
</comment>
<feature type="transmembrane region" description="Helical" evidence="5">
    <location>
        <begin position="107"/>
        <end position="127"/>
    </location>
</feature>
<dbReference type="PANTHER" id="PTHR19282:SF456">
    <property type="entry name" value="CD63 MOLECULE"/>
    <property type="match status" value="1"/>
</dbReference>
<dbReference type="InterPro" id="IPR008952">
    <property type="entry name" value="Tetraspanin_EC2_sf"/>
</dbReference>
<keyword evidence="2 5" id="KW-0812">Transmembrane</keyword>
<dbReference type="AlphaFoldDB" id="A0AAZ3RWU3"/>
<evidence type="ECO:0008006" key="8">
    <source>
        <dbReference type="Google" id="ProtNLM"/>
    </source>
</evidence>
<sequence length="308" mass="34251">MIAKCFYDLDLEKRYQQGTTSLSLSPSTTILTKSGPALLNIMSETLPVLTSFTVNRCLKQLFFGFNMLLGHDQGESIGLTWIISTAVVSVLLSLLGAYGAYQENIVILRLFLGIIGFGSILFLILGFKVARSMPEAMQLIKENLPAITSEMMADAEQRQTIMALQVQGKCCGIMSYRDWDSNIPETCQCSSFKSDPSQCMEVQMTKDGGNWGRSDKSEMMWIYREPCGPLILENFDSAFKTVLGFFLGFGLYACIGQVLSGVMIRQVKKVQSTDVPETIEDGYRFTPQFQAIRRVEGVAGVEPTTFYP</sequence>
<keyword evidence="7" id="KW-1185">Reference proteome</keyword>
<evidence type="ECO:0000256" key="3">
    <source>
        <dbReference type="ARBA" id="ARBA00022989"/>
    </source>
</evidence>
<accession>A0AAZ3RWU3</accession>
<evidence type="ECO:0000256" key="5">
    <source>
        <dbReference type="SAM" id="Phobius"/>
    </source>
</evidence>
<name>A0AAZ3RWU3_ONCTS</name>
<dbReference type="GO" id="GO:1900746">
    <property type="term" value="P:regulation of vascular endothelial growth factor signaling pathway"/>
    <property type="evidence" value="ECO:0007669"/>
    <property type="project" value="TreeGrafter"/>
</dbReference>
<evidence type="ECO:0000313" key="6">
    <source>
        <dbReference type="Ensembl" id="ENSOTSP00005146002.1"/>
    </source>
</evidence>
<evidence type="ECO:0000256" key="4">
    <source>
        <dbReference type="ARBA" id="ARBA00023136"/>
    </source>
</evidence>
<keyword evidence="3 5" id="KW-1133">Transmembrane helix</keyword>
<dbReference type="InterPro" id="IPR018499">
    <property type="entry name" value="Tetraspanin/Peripherin"/>
</dbReference>
<gene>
    <name evidence="6" type="primary">LOC112251683</name>
</gene>
<dbReference type="Gene3D" id="1.10.1450.10">
    <property type="entry name" value="Tetraspanin"/>
    <property type="match status" value="1"/>
</dbReference>
<protein>
    <recommendedName>
        <fullName evidence="8">Tetraspanin</fullName>
    </recommendedName>
</protein>
<evidence type="ECO:0000256" key="2">
    <source>
        <dbReference type="ARBA" id="ARBA00022692"/>
    </source>
</evidence>
<evidence type="ECO:0000313" key="7">
    <source>
        <dbReference type="Proteomes" id="UP000694402"/>
    </source>
</evidence>
<dbReference type="GO" id="GO:0005886">
    <property type="term" value="C:plasma membrane"/>
    <property type="evidence" value="ECO:0007669"/>
    <property type="project" value="TreeGrafter"/>
</dbReference>
<reference evidence="6" key="2">
    <citation type="submission" date="2025-08" db="UniProtKB">
        <authorList>
            <consortium name="Ensembl"/>
        </authorList>
    </citation>
    <scope>IDENTIFICATION</scope>
</reference>
<dbReference type="Pfam" id="PF00335">
    <property type="entry name" value="Tetraspanin"/>
    <property type="match status" value="1"/>
</dbReference>